<feature type="binding site" evidence="1">
    <location>
        <position position="141"/>
    </location>
    <ligand>
        <name>ATP</name>
        <dbReference type="ChEBI" id="CHEBI:30616"/>
    </ligand>
</feature>
<feature type="compositionally biased region" description="Low complexity" evidence="2">
    <location>
        <begin position="34"/>
        <end position="49"/>
    </location>
</feature>
<evidence type="ECO:0000256" key="2">
    <source>
        <dbReference type="SAM" id="MobiDB-lite"/>
    </source>
</evidence>
<dbReference type="AlphaFoldDB" id="A0A8J5JM91"/>
<feature type="domain" description="Protein kinase" evidence="3">
    <location>
        <begin position="108"/>
        <end position="158"/>
    </location>
</feature>
<evidence type="ECO:0000256" key="1">
    <source>
        <dbReference type="PROSITE-ProRule" id="PRU10141"/>
    </source>
</evidence>
<protein>
    <submittedName>
        <fullName evidence="4">Serine/threonine-protein kinase pim-3-like 2</fullName>
    </submittedName>
</protein>
<feature type="compositionally biased region" description="Low complexity" evidence="2">
    <location>
        <begin position="8"/>
        <end position="25"/>
    </location>
</feature>
<dbReference type="InterPro" id="IPR000719">
    <property type="entry name" value="Prot_kinase_dom"/>
</dbReference>
<dbReference type="PROSITE" id="PS50011">
    <property type="entry name" value="PROTEIN_KINASE_DOM"/>
    <property type="match status" value="1"/>
</dbReference>
<organism evidence="4 5">
    <name type="scientific">Homarus americanus</name>
    <name type="common">American lobster</name>
    <dbReference type="NCBI Taxonomy" id="6706"/>
    <lineage>
        <taxon>Eukaryota</taxon>
        <taxon>Metazoa</taxon>
        <taxon>Ecdysozoa</taxon>
        <taxon>Arthropoda</taxon>
        <taxon>Crustacea</taxon>
        <taxon>Multicrustacea</taxon>
        <taxon>Malacostraca</taxon>
        <taxon>Eumalacostraca</taxon>
        <taxon>Eucarida</taxon>
        <taxon>Decapoda</taxon>
        <taxon>Pleocyemata</taxon>
        <taxon>Astacidea</taxon>
        <taxon>Nephropoidea</taxon>
        <taxon>Nephropidae</taxon>
        <taxon>Homarus</taxon>
    </lineage>
</organism>
<gene>
    <name evidence="4" type="primary">Pim3-L2</name>
    <name evidence="4" type="ORF">Hamer_G020591</name>
</gene>
<dbReference type="PROSITE" id="PS00107">
    <property type="entry name" value="PROTEIN_KINASE_ATP"/>
    <property type="match status" value="1"/>
</dbReference>
<dbReference type="InterPro" id="IPR011009">
    <property type="entry name" value="Kinase-like_dom_sf"/>
</dbReference>
<feature type="compositionally biased region" description="Gly residues" evidence="2">
    <location>
        <begin position="68"/>
        <end position="90"/>
    </location>
</feature>
<keyword evidence="5" id="KW-1185">Reference proteome</keyword>
<name>A0A8J5JM91_HOMAM</name>
<keyword evidence="1" id="KW-0547">Nucleotide-binding</keyword>
<dbReference type="SUPFAM" id="SSF56112">
    <property type="entry name" value="Protein kinase-like (PK-like)"/>
    <property type="match status" value="1"/>
</dbReference>
<keyword evidence="1" id="KW-0067">ATP-binding</keyword>
<dbReference type="GO" id="GO:0004672">
    <property type="term" value="F:protein kinase activity"/>
    <property type="evidence" value="ECO:0007669"/>
    <property type="project" value="InterPro"/>
</dbReference>
<dbReference type="Proteomes" id="UP000747542">
    <property type="component" value="Unassembled WGS sequence"/>
</dbReference>
<keyword evidence="4" id="KW-0808">Transferase</keyword>
<comment type="caution">
    <text evidence="4">The sequence shown here is derived from an EMBL/GenBank/DDBJ whole genome shotgun (WGS) entry which is preliminary data.</text>
</comment>
<sequence length="158" mass="16392">MVGRDQHSPSSHNTTSHTISTTTGHHTTHHHHLITTTPNHSPTTSTTTHLCRHNSPFSTSRPPSHSPCGGGGNGRGCGPGGGGGGRGGGGPDREILYRLDKTVDERGKVVSKVLGKGGFGTVYAGTRVKDGAPVAIKLIAKNRVPAWGVAKSSVQKLR</sequence>
<dbReference type="InterPro" id="IPR017441">
    <property type="entry name" value="Protein_kinase_ATP_BS"/>
</dbReference>
<accession>A0A8J5JM91</accession>
<feature type="region of interest" description="Disordered" evidence="2">
    <location>
        <begin position="1"/>
        <end position="94"/>
    </location>
</feature>
<reference evidence="4" key="1">
    <citation type="journal article" date="2021" name="Sci. Adv.">
        <title>The American lobster genome reveals insights on longevity, neural, and immune adaptations.</title>
        <authorList>
            <person name="Polinski J.M."/>
            <person name="Zimin A.V."/>
            <person name="Clark K.F."/>
            <person name="Kohn A.B."/>
            <person name="Sadowski N."/>
            <person name="Timp W."/>
            <person name="Ptitsyn A."/>
            <person name="Khanna P."/>
            <person name="Romanova D.Y."/>
            <person name="Williams P."/>
            <person name="Greenwood S.J."/>
            <person name="Moroz L.L."/>
            <person name="Walt D.R."/>
            <person name="Bodnar A.G."/>
        </authorList>
    </citation>
    <scope>NUCLEOTIDE SEQUENCE</scope>
    <source>
        <strain evidence="4">GMGI-L3</strain>
    </source>
</reference>
<dbReference type="EMBL" id="JAHLQT010035645">
    <property type="protein sequence ID" value="KAG7158110.1"/>
    <property type="molecule type" value="Genomic_DNA"/>
</dbReference>
<evidence type="ECO:0000313" key="5">
    <source>
        <dbReference type="Proteomes" id="UP000747542"/>
    </source>
</evidence>
<evidence type="ECO:0000259" key="3">
    <source>
        <dbReference type="PROSITE" id="PS50011"/>
    </source>
</evidence>
<evidence type="ECO:0000313" key="4">
    <source>
        <dbReference type="EMBL" id="KAG7158110.1"/>
    </source>
</evidence>
<keyword evidence="4" id="KW-0418">Kinase</keyword>
<proteinExistence type="predicted"/>
<dbReference type="Gene3D" id="3.30.200.20">
    <property type="entry name" value="Phosphorylase Kinase, domain 1"/>
    <property type="match status" value="1"/>
</dbReference>
<dbReference type="GO" id="GO:0005524">
    <property type="term" value="F:ATP binding"/>
    <property type="evidence" value="ECO:0007669"/>
    <property type="project" value="UniProtKB-UniRule"/>
</dbReference>